<keyword evidence="3" id="KW-0378">Hydrolase</keyword>
<dbReference type="PANTHER" id="PTHR47359">
    <property type="entry name" value="PEPTIDOGLYCAN DL-ENDOPEPTIDASE CWLO"/>
    <property type="match status" value="1"/>
</dbReference>
<dbReference type="KEGG" id="lse:F1C12_14865"/>
<proteinExistence type="inferred from homology"/>
<accession>A0A7G6YCQ1</accession>
<protein>
    <submittedName>
        <fullName evidence="6">NlpC/P60 family protein</fullName>
    </submittedName>
</protein>
<organism evidence="6 7">
    <name type="scientific">Leifsonia shinshuensis</name>
    <dbReference type="NCBI Taxonomy" id="150026"/>
    <lineage>
        <taxon>Bacteria</taxon>
        <taxon>Bacillati</taxon>
        <taxon>Actinomycetota</taxon>
        <taxon>Actinomycetes</taxon>
        <taxon>Micrococcales</taxon>
        <taxon>Microbacteriaceae</taxon>
        <taxon>Leifsonia</taxon>
    </lineage>
</organism>
<keyword evidence="4" id="KW-0788">Thiol protease</keyword>
<dbReference type="GO" id="GO:0008234">
    <property type="term" value="F:cysteine-type peptidase activity"/>
    <property type="evidence" value="ECO:0007669"/>
    <property type="project" value="UniProtKB-KW"/>
</dbReference>
<dbReference type="AlphaFoldDB" id="A0A7G6YCQ1"/>
<evidence type="ECO:0000256" key="1">
    <source>
        <dbReference type="ARBA" id="ARBA00007074"/>
    </source>
</evidence>
<dbReference type="EMBL" id="CP043641">
    <property type="protein sequence ID" value="QNE36266.1"/>
    <property type="molecule type" value="Genomic_DNA"/>
</dbReference>
<dbReference type="GO" id="GO:0006508">
    <property type="term" value="P:proteolysis"/>
    <property type="evidence" value="ECO:0007669"/>
    <property type="project" value="UniProtKB-KW"/>
</dbReference>
<name>A0A7G6YCQ1_9MICO</name>
<dbReference type="Pfam" id="PF00877">
    <property type="entry name" value="NLPC_P60"/>
    <property type="match status" value="1"/>
</dbReference>
<feature type="domain" description="NlpC/P60" evidence="5">
    <location>
        <begin position="65"/>
        <end position="182"/>
    </location>
</feature>
<evidence type="ECO:0000256" key="3">
    <source>
        <dbReference type="ARBA" id="ARBA00022801"/>
    </source>
</evidence>
<dbReference type="RefSeq" id="WP_185275702.1">
    <property type="nucleotide sequence ID" value="NZ_CP043641.1"/>
</dbReference>
<evidence type="ECO:0000313" key="6">
    <source>
        <dbReference type="EMBL" id="QNE36266.1"/>
    </source>
</evidence>
<evidence type="ECO:0000313" key="7">
    <source>
        <dbReference type="Proteomes" id="UP000515511"/>
    </source>
</evidence>
<dbReference type="InterPro" id="IPR038765">
    <property type="entry name" value="Papain-like_cys_pep_sf"/>
</dbReference>
<dbReference type="Gene3D" id="3.90.1720.10">
    <property type="entry name" value="endopeptidase domain like (from Nostoc punctiforme)"/>
    <property type="match status" value="1"/>
</dbReference>
<evidence type="ECO:0000259" key="5">
    <source>
        <dbReference type="PROSITE" id="PS51935"/>
    </source>
</evidence>
<dbReference type="SUPFAM" id="SSF54001">
    <property type="entry name" value="Cysteine proteinases"/>
    <property type="match status" value="1"/>
</dbReference>
<sequence>MSITEAVGRIQQIESQMVQLAGGQPAQTAQTTSAAASAFATSLAAATGTTGAQVTPAAGQQASNGTTGADIVADARKYLGVPYVFGGTTSAGLDCSGLVQRVYGDMGISLPRLVSGQSTIGQAVPSLADAQPGDLIVCNGGEHIVIYAGNGKIIQAPKPGGSVEEMDNWISPSNVVTIRRIVPTATAATSATMSASSAAALASLLGSGGSASSLASLLGSNGGSSVLGLLGSSGGSALSGLLGSGGGSALAALLGQSSGVNS</sequence>
<evidence type="ECO:0000256" key="2">
    <source>
        <dbReference type="ARBA" id="ARBA00022670"/>
    </source>
</evidence>
<keyword evidence="2" id="KW-0645">Protease</keyword>
<evidence type="ECO:0000256" key="4">
    <source>
        <dbReference type="ARBA" id="ARBA00022807"/>
    </source>
</evidence>
<gene>
    <name evidence="6" type="ORF">F1C12_14865</name>
</gene>
<dbReference type="PANTHER" id="PTHR47359:SF3">
    <property type="entry name" value="NLP_P60 DOMAIN-CONTAINING PROTEIN-RELATED"/>
    <property type="match status" value="1"/>
</dbReference>
<reference evidence="7" key="1">
    <citation type="submission" date="2019-09" db="EMBL/GenBank/DDBJ databases">
        <title>Antimicrobial potential of Antarctic Bacteria.</title>
        <authorList>
            <person name="Benaud N."/>
            <person name="Edwards R.J."/>
            <person name="Ferrari B.C."/>
        </authorList>
    </citation>
    <scope>NUCLEOTIDE SEQUENCE [LARGE SCALE GENOMIC DNA]</scope>
    <source>
        <strain evidence="7">INR9</strain>
    </source>
</reference>
<dbReference type="Proteomes" id="UP000515511">
    <property type="component" value="Chromosome"/>
</dbReference>
<dbReference type="InterPro" id="IPR051794">
    <property type="entry name" value="PG_Endopeptidase_C40"/>
</dbReference>
<dbReference type="InterPro" id="IPR000064">
    <property type="entry name" value="NLP_P60_dom"/>
</dbReference>
<dbReference type="PROSITE" id="PS51935">
    <property type="entry name" value="NLPC_P60"/>
    <property type="match status" value="1"/>
</dbReference>
<comment type="similarity">
    <text evidence="1">Belongs to the peptidase C40 family.</text>
</comment>